<dbReference type="KEGG" id="talb:FTW19_08215"/>
<gene>
    <name evidence="1" type="ORF">FTW19_08215</name>
</gene>
<dbReference type="RefSeq" id="WP_147647171.1">
    <property type="nucleotide sequence ID" value="NZ_CP042806.1"/>
</dbReference>
<dbReference type="AlphaFoldDB" id="A0A5B9EBZ3"/>
<sequence>MHPWIYPVRSGSENHFALQTLPEFFSESSDYIIVAQDAIEVQDIRNAPAFSMGAFLAMVDEANIFPTISVYTREGYNRKHARLLYMNAAALRVWKAMGKHPREIGTQHRPPNSAVLAFGTPFGA</sequence>
<protein>
    <submittedName>
        <fullName evidence="1">Uncharacterized protein</fullName>
    </submittedName>
</protein>
<proteinExistence type="predicted"/>
<evidence type="ECO:0000313" key="1">
    <source>
        <dbReference type="EMBL" id="QEE27981.1"/>
    </source>
</evidence>
<evidence type="ECO:0000313" key="2">
    <source>
        <dbReference type="Proteomes" id="UP000321820"/>
    </source>
</evidence>
<accession>A0A5B9EBZ3</accession>
<name>A0A5B9EBZ3_9BACT</name>
<dbReference type="Proteomes" id="UP000321820">
    <property type="component" value="Chromosome"/>
</dbReference>
<organism evidence="1 2">
    <name type="scientific">Terriglobus albidus</name>
    <dbReference type="NCBI Taxonomy" id="1592106"/>
    <lineage>
        <taxon>Bacteria</taxon>
        <taxon>Pseudomonadati</taxon>
        <taxon>Acidobacteriota</taxon>
        <taxon>Terriglobia</taxon>
        <taxon>Terriglobales</taxon>
        <taxon>Acidobacteriaceae</taxon>
        <taxon>Terriglobus</taxon>
    </lineage>
</organism>
<reference evidence="1 2" key="1">
    <citation type="submission" date="2019-08" db="EMBL/GenBank/DDBJ databases">
        <title>Complete genome sequence of Terriglobus albidus strain ORNL.</title>
        <authorList>
            <person name="Podar M."/>
        </authorList>
    </citation>
    <scope>NUCLEOTIDE SEQUENCE [LARGE SCALE GENOMIC DNA]</scope>
    <source>
        <strain evidence="1 2">ORNL</strain>
    </source>
</reference>
<dbReference type="EMBL" id="CP042806">
    <property type="protein sequence ID" value="QEE27981.1"/>
    <property type="molecule type" value="Genomic_DNA"/>
</dbReference>
<keyword evidence="2" id="KW-1185">Reference proteome</keyword>